<keyword evidence="5" id="KW-1185">Reference proteome</keyword>
<dbReference type="PANTHER" id="PTHR43479:SF16">
    <property type="entry name" value="HTH TETR-TYPE DOMAIN-CONTAINING PROTEIN"/>
    <property type="match status" value="1"/>
</dbReference>
<dbReference type="PROSITE" id="PS50977">
    <property type="entry name" value="HTH_TETR_2"/>
    <property type="match status" value="1"/>
</dbReference>
<proteinExistence type="predicted"/>
<evidence type="ECO:0000259" key="3">
    <source>
        <dbReference type="PROSITE" id="PS50977"/>
    </source>
</evidence>
<protein>
    <recommendedName>
        <fullName evidence="3">HTH tetR-type domain-containing protein</fullName>
    </recommendedName>
</protein>
<evidence type="ECO:0000313" key="5">
    <source>
        <dbReference type="Proteomes" id="UP000077355"/>
    </source>
</evidence>
<dbReference type="EMBL" id="LVJI01000007">
    <property type="protein sequence ID" value="OAB47418.1"/>
    <property type="molecule type" value="Genomic_DNA"/>
</dbReference>
<dbReference type="InterPro" id="IPR009057">
    <property type="entry name" value="Homeodomain-like_sf"/>
</dbReference>
<dbReference type="PANTHER" id="PTHR43479">
    <property type="entry name" value="ACREF/ENVCD OPERON REPRESSOR-RELATED"/>
    <property type="match status" value="1"/>
</dbReference>
<comment type="caution">
    <text evidence="4">The sequence shown here is derived from an EMBL/GenBank/DDBJ whole genome shotgun (WGS) entry which is preliminary data.</text>
</comment>
<dbReference type="InterPro" id="IPR001647">
    <property type="entry name" value="HTH_TetR"/>
</dbReference>
<dbReference type="Proteomes" id="UP000077355">
    <property type="component" value="Unassembled WGS sequence"/>
</dbReference>
<feature type="domain" description="HTH tetR-type" evidence="3">
    <location>
        <begin position="7"/>
        <end position="67"/>
    </location>
</feature>
<dbReference type="OrthoDB" id="9810250at2"/>
<feature type="DNA-binding region" description="H-T-H motif" evidence="2">
    <location>
        <begin position="30"/>
        <end position="49"/>
    </location>
</feature>
<dbReference type="SUPFAM" id="SSF46689">
    <property type="entry name" value="Homeodomain-like"/>
    <property type="match status" value="1"/>
</dbReference>
<dbReference type="InterPro" id="IPR050624">
    <property type="entry name" value="HTH-type_Tx_Regulator"/>
</dbReference>
<accession>A0A168Q5X3</accession>
<dbReference type="RefSeq" id="WP_068647868.1">
    <property type="nucleotide sequence ID" value="NZ_CP043611.1"/>
</dbReference>
<sequence length="181" mass="21179">MLDKRVYKTKIIIMNAFKQLIETKRIEKITIKELTDLSMINKTTFYRHFEDIYALVDHIENELVEQYIASADNVLTIFTDPVQYVKTITSTFISLQPLSTYLVRNARKEILFRKMEAAHLQAIYRVRPELKDNQKFKITLEYLNGGLISIGLDYFNNVADQEEACVVIGNIFKNTLVEFNQ</sequence>
<name>A0A168Q5X3_9BACL</name>
<dbReference type="GO" id="GO:0003677">
    <property type="term" value="F:DNA binding"/>
    <property type="evidence" value="ECO:0007669"/>
    <property type="project" value="UniProtKB-UniRule"/>
</dbReference>
<gene>
    <name evidence="4" type="ORF">PBAT_06910</name>
</gene>
<dbReference type="AlphaFoldDB" id="A0A168Q5X3"/>
<dbReference type="Gene3D" id="1.10.357.10">
    <property type="entry name" value="Tetracycline Repressor, domain 2"/>
    <property type="match status" value="1"/>
</dbReference>
<evidence type="ECO:0000256" key="2">
    <source>
        <dbReference type="PROSITE-ProRule" id="PRU00335"/>
    </source>
</evidence>
<evidence type="ECO:0000313" key="4">
    <source>
        <dbReference type="EMBL" id="OAB47418.1"/>
    </source>
</evidence>
<evidence type="ECO:0000256" key="1">
    <source>
        <dbReference type="ARBA" id="ARBA00023125"/>
    </source>
</evidence>
<keyword evidence="1 2" id="KW-0238">DNA-binding</keyword>
<organism evidence="4 5">
    <name type="scientific">Paenibacillus antarcticus</name>
    <dbReference type="NCBI Taxonomy" id="253703"/>
    <lineage>
        <taxon>Bacteria</taxon>
        <taxon>Bacillati</taxon>
        <taxon>Bacillota</taxon>
        <taxon>Bacilli</taxon>
        <taxon>Bacillales</taxon>
        <taxon>Paenibacillaceae</taxon>
        <taxon>Paenibacillus</taxon>
    </lineage>
</organism>
<reference evidence="4 5" key="1">
    <citation type="submission" date="2016-03" db="EMBL/GenBank/DDBJ databases">
        <title>Draft genome sequence of Paenibacillus antarcticus CECT 5836.</title>
        <authorList>
            <person name="Shin S.-K."/>
            <person name="Yi H."/>
        </authorList>
    </citation>
    <scope>NUCLEOTIDE SEQUENCE [LARGE SCALE GENOMIC DNA]</scope>
    <source>
        <strain evidence="4 5">CECT 5836</strain>
    </source>
</reference>